<dbReference type="Proteomes" id="UP000000311">
    <property type="component" value="Unassembled WGS sequence"/>
</dbReference>
<proteinExistence type="predicted"/>
<evidence type="ECO:0000313" key="2">
    <source>
        <dbReference type="Proteomes" id="UP000000311"/>
    </source>
</evidence>
<evidence type="ECO:0000313" key="1">
    <source>
        <dbReference type="EMBL" id="EFN63591.1"/>
    </source>
</evidence>
<gene>
    <name evidence="1" type="ORF">EAG_04865</name>
</gene>
<accession>E2ASJ4</accession>
<dbReference type="InParanoid" id="E2ASJ4"/>
<sequence>MRVNSGTILQKPQVVIDVFYQTQVGNTVELYDRPSSLDAEVPFRYIYLDVLWEHISGGRKKLKEKYLLEYKNCFTQNGLNCHERTRFTVPRTSIREINCAYCIEISGKFNVFLSEDISATDATSLMLKAFNEHADVQDVSVIELLKGRNVNSSSSNSSKQSHNC</sequence>
<keyword evidence="2" id="KW-1185">Reference proteome</keyword>
<reference evidence="1 2" key="1">
    <citation type="journal article" date="2010" name="Science">
        <title>Genomic comparison of the ants Camponotus floridanus and Harpegnathos saltator.</title>
        <authorList>
            <person name="Bonasio R."/>
            <person name="Zhang G."/>
            <person name="Ye C."/>
            <person name="Mutti N.S."/>
            <person name="Fang X."/>
            <person name="Qin N."/>
            <person name="Donahue G."/>
            <person name="Yang P."/>
            <person name="Li Q."/>
            <person name="Li C."/>
            <person name="Zhang P."/>
            <person name="Huang Z."/>
            <person name="Berger S.L."/>
            <person name="Reinberg D."/>
            <person name="Wang J."/>
            <person name="Liebig J."/>
        </authorList>
    </citation>
    <scope>NUCLEOTIDE SEQUENCE [LARGE SCALE GENOMIC DNA]</scope>
    <source>
        <strain evidence="2">C129</strain>
    </source>
</reference>
<organism evidence="2">
    <name type="scientific">Camponotus floridanus</name>
    <name type="common">Florida carpenter ant</name>
    <dbReference type="NCBI Taxonomy" id="104421"/>
    <lineage>
        <taxon>Eukaryota</taxon>
        <taxon>Metazoa</taxon>
        <taxon>Ecdysozoa</taxon>
        <taxon>Arthropoda</taxon>
        <taxon>Hexapoda</taxon>
        <taxon>Insecta</taxon>
        <taxon>Pterygota</taxon>
        <taxon>Neoptera</taxon>
        <taxon>Endopterygota</taxon>
        <taxon>Hymenoptera</taxon>
        <taxon>Apocrita</taxon>
        <taxon>Aculeata</taxon>
        <taxon>Formicoidea</taxon>
        <taxon>Formicidae</taxon>
        <taxon>Formicinae</taxon>
        <taxon>Camponotus</taxon>
    </lineage>
</organism>
<protein>
    <submittedName>
        <fullName evidence="1">Uncharacterized protein</fullName>
    </submittedName>
</protein>
<name>E2ASJ4_CAMFO</name>
<dbReference type="EMBL" id="GL442313">
    <property type="protein sequence ID" value="EFN63591.1"/>
    <property type="molecule type" value="Genomic_DNA"/>
</dbReference>
<dbReference type="AlphaFoldDB" id="E2ASJ4"/>